<reference evidence="2 3" key="1">
    <citation type="journal article" date="2019" name="Commun. Biol.">
        <title>The bagworm genome reveals a unique fibroin gene that provides high tensile strength.</title>
        <authorList>
            <person name="Kono N."/>
            <person name="Nakamura H."/>
            <person name="Ohtoshi R."/>
            <person name="Tomita M."/>
            <person name="Numata K."/>
            <person name="Arakawa K."/>
        </authorList>
    </citation>
    <scope>NUCLEOTIDE SEQUENCE [LARGE SCALE GENOMIC DNA]</scope>
</reference>
<evidence type="ECO:0000313" key="2">
    <source>
        <dbReference type="EMBL" id="GBP21480.1"/>
    </source>
</evidence>
<feature type="compositionally biased region" description="Pro residues" evidence="1">
    <location>
        <begin position="52"/>
        <end position="64"/>
    </location>
</feature>
<accession>A0A4C1U5E7</accession>
<evidence type="ECO:0000313" key="3">
    <source>
        <dbReference type="Proteomes" id="UP000299102"/>
    </source>
</evidence>
<protein>
    <submittedName>
        <fullName evidence="2">Uncharacterized protein</fullName>
    </submittedName>
</protein>
<dbReference type="AlphaFoldDB" id="A0A4C1U5E7"/>
<dbReference type="Proteomes" id="UP000299102">
    <property type="component" value="Unassembled WGS sequence"/>
</dbReference>
<name>A0A4C1U5E7_EUMVA</name>
<proteinExistence type="predicted"/>
<keyword evidence="3" id="KW-1185">Reference proteome</keyword>
<sequence length="116" mass="12640">MSREMKLKRNDSNFAECTGLKRAARVAMGAGGGGRREGRGATGCASRDRYGRPPPAAPARPRAPAPARDHAGTTCYLILRSLNGCWVSIKLLNNNRVTAAAYFLTPHIRFRHFDEG</sequence>
<gene>
    <name evidence="2" type="ORF">EVAR_12081_1</name>
</gene>
<comment type="caution">
    <text evidence="2">The sequence shown here is derived from an EMBL/GenBank/DDBJ whole genome shotgun (WGS) entry which is preliminary data.</text>
</comment>
<dbReference type="EMBL" id="BGZK01000129">
    <property type="protein sequence ID" value="GBP21480.1"/>
    <property type="molecule type" value="Genomic_DNA"/>
</dbReference>
<evidence type="ECO:0000256" key="1">
    <source>
        <dbReference type="SAM" id="MobiDB-lite"/>
    </source>
</evidence>
<feature type="region of interest" description="Disordered" evidence="1">
    <location>
        <begin position="28"/>
        <end position="68"/>
    </location>
</feature>
<organism evidence="2 3">
    <name type="scientific">Eumeta variegata</name>
    <name type="common">Bagworm moth</name>
    <name type="synonym">Eumeta japonica</name>
    <dbReference type="NCBI Taxonomy" id="151549"/>
    <lineage>
        <taxon>Eukaryota</taxon>
        <taxon>Metazoa</taxon>
        <taxon>Ecdysozoa</taxon>
        <taxon>Arthropoda</taxon>
        <taxon>Hexapoda</taxon>
        <taxon>Insecta</taxon>
        <taxon>Pterygota</taxon>
        <taxon>Neoptera</taxon>
        <taxon>Endopterygota</taxon>
        <taxon>Lepidoptera</taxon>
        <taxon>Glossata</taxon>
        <taxon>Ditrysia</taxon>
        <taxon>Tineoidea</taxon>
        <taxon>Psychidae</taxon>
        <taxon>Oiketicinae</taxon>
        <taxon>Eumeta</taxon>
    </lineage>
</organism>